<accession>A0A2S0N7B9</accession>
<evidence type="ECO:0000313" key="3">
    <source>
        <dbReference type="Proteomes" id="UP000237889"/>
    </source>
</evidence>
<protein>
    <submittedName>
        <fullName evidence="2">Chromosome segregation protein SMC</fullName>
    </submittedName>
</protein>
<gene>
    <name evidence="2" type="ORF">C6569_02650</name>
</gene>
<dbReference type="AlphaFoldDB" id="A0A2S0N7B9"/>
<name>A0A2S0N7B9_9HYPH</name>
<dbReference type="RefSeq" id="WP_106747380.1">
    <property type="nucleotide sequence ID" value="NZ_CP027668.1"/>
</dbReference>
<dbReference type="Proteomes" id="UP000237889">
    <property type="component" value="Chromosome"/>
</dbReference>
<dbReference type="SUPFAM" id="SSF52540">
    <property type="entry name" value="P-loop containing nucleoside triphosphate hydrolases"/>
    <property type="match status" value="1"/>
</dbReference>
<reference evidence="2 3" key="1">
    <citation type="submission" date="2018-03" db="EMBL/GenBank/DDBJ databases">
        <title>Genome sequencing of Phreatobacter sp.</title>
        <authorList>
            <person name="Kim S.-J."/>
            <person name="Heo J."/>
            <person name="Kwon S.-W."/>
        </authorList>
    </citation>
    <scope>NUCLEOTIDE SEQUENCE [LARGE SCALE GENOMIC DNA]</scope>
    <source>
        <strain evidence="2 3">S-12</strain>
    </source>
</reference>
<dbReference type="PIRSF" id="PIRSF029347">
    <property type="entry name" value="RecF"/>
    <property type="match status" value="1"/>
</dbReference>
<organism evidence="2 3">
    <name type="scientific">Phreatobacter cathodiphilus</name>
    <dbReference type="NCBI Taxonomy" id="1868589"/>
    <lineage>
        <taxon>Bacteria</taxon>
        <taxon>Pseudomonadati</taxon>
        <taxon>Pseudomonadota</taxon>
        <taxon>Alphaproteobacteria</taxon>
        <taxon>Hyphomicrobiales</taxon>
        <taxon>Phreatobacteraceae</taxon>
        <taxon>Phreatobacter</taxon>
    </lineage>
</organism>
<dbReference type="InterPro" id="IPR051396">
    <property type="entry name" value="Bact_Antivir_Def_Nuclease"/>
</dbReference>
<dbReference type="PANTHER" id="PTHR43581:SF4">
    <property type="entry name" value="ATP_GTP PHOSPHATASE"/>
    <property type="match status" value="1"/>
</dbReference>
<evidence type="ECO:0000313" key="2">
    <source>
        <dbReference type="EMBL" id="AVO44050.1"/>
    </source>
</evidence>
<dbReference type="InterPro" id="IPR014555">
    <property type="entry name" value="RecF-like"/>
</dbReference>
<dbReference type="GO" id="GO:0005524">
    <property type="term" value="F:ATP binding"/>
    <property type="evidence" value="ECO:0007669"/>
    <property type="project" value="InterPro"/>
</dbReference>
<dbReference type="PANTHER" id="PTHR43581">
    <property type="entry name" value="ATP/GTP PHOSPHATASE"/>
    <property type="match status" value="1"/>
</dbReference>
<dbReference type="InterPro" id="IPR003959">
    <property type="entry name" value="ATPase_AAA_core"/>
</dbReference>
<dbReference type="InterPro" id="IPR027417">
    <property type="entry name" value="P-loop_NTPase"/>
</dbReference>
<evidence type="ECO:0000259" key="1">
    <source>
        <dbReference type="Pfam" id="PF13304"/>
    </source>
</evidence>
<feature type="domain" description="ATPase AAA-type core" evidence="1">
    <location>
        <begin position="23"/>
        <end position="358"/>
    </location>
</feature>
<dbReference type="KEGG" id="phr:C6569_02650"/>
<keyword evidence="3" id="KW-1185">Reference proteome</keyword>
<dbReference type="EMBL" id="CP027668">
    <property type="protein sequence ID" value="AVO44050.1"/>
    <property type="molecule type" value="Genomic_DNA"/>
</dbReference>
<proteinExistence type="predicted"/>
<dbReference type="Pfam" id="PF13304">
    <property type="entry name" value="AAA_21"/>
    <property type="match status" value="1"/>
</dbReference>
<dbReference type="Gene3D" id="3.40.50.300">
    <property type="entry name" value="P-loop containing nucleotide triphosphate hydrolases"/>
    <property type="match status" value="1"/>
</dbReference>
<dbReference type="GO" id="GO:0016887">
    <property type="term" value="F:ATP hydrolysis activity"/>
    <property type="evidence" value="ECO:0007669"/>
    <property type="project" value="InterPro"/>
</dbReference>
<sequence>MLKTLRIRNYKSIVDSAISLGRVNVFIGANGAGKSNVLEAISLVGAARADRLDNEFLSSRGLRVSRPEHMRSAFNDEGQNKPILISAKYQNEGTVTCEFNHNNEPYGRWECYYHGRAPKEISFTELLQNYSKIQASATLKKKNSEELLLSIFKKMKDAPFEKIDGGFRVKISVEADKENPLIQSLLRSWLRLLPSHEALANFVVYSPENSSLQLYQSEGQIEPLGRHGEGLLKLLEVMQRDFADDITEIKNDMRMLEWFDDFDLIQSNSSTTIALKDTFFSINTKYLELSSANEGFLYLLFYFSLVYSRLTPSIFAIDNVETSLNPRLCQALMTAMSKAAKRRRKQLFITTHSPAVLDGLDISDTANRLFVVSRGPFGETRINQVSAPALTDSGRPRKLSSYYLDGLLGGLAPI</sequence>